<dbReference type="PROSITE" id="PS50977">
    <property type="entry name" value="HTH_TETR_2"/>
    <property type="match status" value="1"/>
</dbReference>
<accession>A0ABW6JZ18</accession>
<dbReference type="PANTHER" id="PTHR43479:SF11">
    <property type="entry name" value="ACREF_ENVCD OPERON REPRESSOR-RELATED"/>
    <property type="match status" value="1"/>
</dbReference>
<dbReference type="Gene3D" id="1.10.357.10">
    <property type="entry name" value="Tetracycline Repressor, domain 2"/>
    <property type="match status" value="1"/>
</dbReference>
<keyword evidence="2 3" id="KW-0238">DNA-binding</keyword>
<proteinExistence type="predicted"/>
<dbReference type="InterPro" id="IPR041612">
    <property type="entry name" value="YfiR_C"/>
</dbReference>
<dbReference type="Proteomes" id="UP001601058">
    <property type="component" value="Unassembled WGS sequence"/>
</dbReference>
<protein>
    <submittedName>
        <fullName evidence="5">TetR/AcrR family transcriptional regulator</fullName>
    </submittedName>
</protein>
<evidence type="ECO:0000313" key="5">
    <source>
        <dbReference type="EMBL" id="MFE8697152.1"/>
    </source>
</evidence>
<reference evidence="5 6" key="1">
    <citation type="submission" date="2024-08" db="EMBL/GenBank/DDBJ databases">
        <title>Two novel Cytobacillus novel species.</title>
        <authorList>
            <person name="Liu G."/>
        </authorList>
    </citation>
    <scope>NUCLEOTIDE SEQUENCE [LARGE SCALE GENOMIC DNA]</scope>
    <source>
        <strain evidence="5 6">FJAT-53684</strain>
    </source>
</reference>
<dbReference type="PANTHER" id="PTHR43479">
    <property type="entry name" value="ACREF/ENVCD OPERON REPRESSOR-RELATED"/>
    <property type="match status" value="1"/>
</dbReference>
<dbReference type="PRINTS" id="PR00455">
    <property type="entry name" value="HTHTETR"/>
</dbReference>
<dbReference type="Pfam" id="PF17922">
    <property type="entry name" value="TetR_C_17"/>
    <property type="match status" value="1"/>
</dbReference>
<organism evidence="5 6">
    <name type="scientific">Cytobacillus mangrovibacter</name>
    <dbReference type="NCBI Taxonomy" id="3299024"/>
    <lineage>
        <taxon>Bacteria</taxon>
        <taxon>Bacillati</taxon>
        <taxon>Bacillota</taxon>
        <taxon>Bacilli</taxon>
        <taxon>Bacillales</taxon>
        <taxon>Bacillaceae</taxon>
        <taxon>Cytobacillus</taxon>
    </lineage>
</organism>
<dbReference type="EMBL" id="JBIACJ010000006">
    <property type="protein sequence ID" value="MFE8697152.1"/>
    <property type="molecule type" value="Genomic_DNA"/>
</dbReference>
<evidence type="ECO:0000259" key="4">
    <source>
        <dbReference type="PROSITE" id="PS50977"/>
    </source>
</evidence>
<feature type="DNA-binding region" description="H-T-H motif" evidence="3">
    <location>
        <begin position="34"/>
        <end position="53"/>
    </location>
</feature>
<gene>
    <name evidence="5" type="ORF">ACFYKT_12480</name>
</gene>
<dbReference type="Pfam" id="PF00440">
    <property type="entry name" value="TetR_N"/>
    <property type="match status" value="1"/>
</dbReference>
<dbReference type="InterPro" id="IPR001647">
    <property type="entry name" value="HTH_TetR"/>
</dbReference>
<evidence type="ECO:0000256" key="2">
    <source>
        <dbReference type="ARBA" id="ARBA00023125"/>
    </source>
</evidence>
<dbReference type="SUPFAM" id="SSF46689">
    <property type="entry name" value="Homeodomain-like"/>
    <property type="match status" value="1"/>
</dbReference>
<dbReference type="Gene3D" id="1.10.10.60">
    <property type="entry name" value="Homeodomain-like"/>
    <property type="match status" value="1"/>
</dbReference>
<evidence type="ECO:0000256" key="1">
    <source>
        <dbReference type="ARBA" id="ARBA00022491"/>
    </source>
</evidence>
<dbReference type="InterPro" id="IPR009057">
    <property type="entry name" value="Homeodomain-like_sf"/>
</dbReference>
<keyword evidence="1" id="KW-0678">Repressor</keyword>
<name>A0ABW6JZ18_9BACI</name>
<evidence type="ECO:0000313" key="6">
    <source>
        <dbReference type="Proteomes" id="UP001601058"/>
    </source>
</evidence>
<evidence type="ECO:0000256" key="3">
    <source>
        <dbReference type="PROSITE-ProRule" id="PRU00335"/>
    </source>
</evidence>
<sequence>MPPSVSEKYKEEKKRNIINSALICFAEKGFETATIDDIVVHSGFSKGTIYNYFSSKDEIYLEVLHTATKNDIDVITNKFSVLRTALSKINYLFDLYLNIDLNNQKRLGFTVVFYEFTLHCTREKKLLELLTKRRNFFIHLISEAIKEGQASGEFNKNIQADTYSHLFWTIIDGINLQVVYKGFPYYDVLREMKEAYIEKLKN</sequence>
<comment type="caution">
    <text evidence="5">The sequence shown here is derived from an EMBL/GenBank/DDBJ whole genome shotgun (WGS) entry which is preliminary data.</text>
</comment>
<feature type="domain" description="HTH tetR-type" evidence="4">
    <location>
        <begin position="11"/>
        <end position="71"/>
    </location>
</feature>
<dbReference type="RefSeq" id="WP_389219930.1">
    <property type="nucleotide sequence ID" value="NZ_JBIACJ010000006.1"/>
</dbReference>
<keyword evidence="6" id="KW-1185">Reference proteome</keyword>
<dbReference type="SUPFAM" id="SSF48498">
    <property type="entry name" value="Tetracyclin repressor-like, C-terminal domain"/>
    <property type="match status" value="1"/>
</dbReference>
<dbReference type="InterPro" id="IPR050624">
    <property type="entry name" value="HTH-type_Tx_Regulator"/>
</dbReference>
<dbReference type="InterPro" id="IPR036271">
    <property type="entry name" value="Tet_transcr_reg_TetR-rel_C_sf"/>
</dbReference>